<evidence type="ECO:0000313" key="1">
    <source>
        <dbReference type="EMBL" id="EGT38047.1"/>
    </source>
</evidence>
<accession>G0NV28</accession>
<dbReference type="Proteomes" id="UP000008068">
    <property type="component" value="Unassembled WGS sequence"/>
</dbReference>
<gene>
    <name evidence="1" type="ORF">CAEBREN_02408</name>
</gene>
<proteinExistence type="predicted"/>
<dbReference type="AlphaFoldDB" id="G0NV28"/>
<dbReference type="HOGENOM" id="CLU_2238975_0_0_1"/>
<evidence type="ECO:0000313" key="2">
    <source>
        <dbReference type="Proteomes" id="UP000008068"/>
    </source>
</evidence>
<keyword evidence="2" id="KW-1185">Reference proteome</keyword>
<sequence length="105" mass="11927">MILNFELMLPSTELLKRDCFNVGFVLVSQDMRFMNDSSVITTEFADFLKMMPHIQSEEAEAQLPSSESQAMESVGDAFLEGYTDQKTDFEAFTTGNSRPNDAKRR</sequence>
<dbReference type="EMBL" id="GL379953">
    <property type="protein sequence ID" value="EGT38047.1"/>
    <property type="molecule type" value="Genomic_DNA"/>
</dbReference>
<name>G0NV28_CAEBE</name>
<reference evidence="2" key="1">
    <citation type="submission" date="2011-07" db="EMBL/GenBank/DDBJ databases">
        <authorList>
            <consortium name="Caenorhabditis brenneri Sequencing and Analysis Consortium"/>
            <person name="Wilson R.K."/>
        </authorList>
    </citation>
    <scope>NUCLEOTIDE SEQUENCE [LARGE SCALE GENOMIC DNA]</scope>
    <source>
        <strain evidence="2">PB2801</strain>
    </source>
</reference>
<organism evidence="2">
    <name type="scientific">Caenorhabditis brenneri</name>
    <name type="common">Nematode worm</name>
    <dbReference type="NCBI Taxonomy" id="135651"/>
    <lineage>
        <taxon>Eukaryota</taxon>
        <taxon>Metazoa</taxon>
        <taxon>Ecdysozoa</taxon>
        <taxon>Nematoda</taxon>
        <taxon>Chromadorea</taxon>
        <taxon>Rhabditida</taxon>
        <taxon>Rhabditina</taxon>
        <taxon>Rhabditomorpha</taxon>
        <taxon>Rhabditoidea</taxon>
        <taxon>Rhabditidae</taxon>
        <taxon>Peloderinae</taxon>
        <taxon>Caenorhabditis</taxon>
    </lineage>
</organism>
<dbReference type="InParanoid" id="G0NV28"/>
<protein>
    <submittedName>
        <fullName evidence="1">Uncharacterized protein</fullName>
    </submittedName>
</protein>